<keyword evidence="4" id="KW-1185">Reference proteome</keyword>
<sequence length="190" mass="21377">MKKVFSMIGLLLLTSILMVGCGAAQPKDTVKDFFTAFKDGNLKKASTYVKGDIDLTRNGDAAENKKVLEAISKRFSFEEPKEVSNEKDKAVVSVKVKSVDVSEVFKKVIEEMKPQLSSGKITDQEEMNKMVSDLLIKHMQDKDIDLVSRTEKLNLKKNKDGEYKILSDDNFRNAFFANQDKVQGILQGME</sequence>
<dbReference type="PROSITE" id="PS51257">
    <property type="entry name" value="PROKAR_LIPOPROTEIN"/>
    <property type="match status" value="1"/>
</dbReference>
<dbReference type="InterPro" id="IPR031343">
    <property type="entry name" value="DUF5105"/>
</dbReference>
<reference evidence="3 4" key="1">
    <citation type="journal article" date="2016" name="Genome Announc.">
        <title>Whole-Genome Sequence of Rummeliibacillus stabekisii Strain PP9 Isolated from Antarctic Soil.</title>
        <authorList>
            <person name="da Mota F.F."/>
            <person name="Vollu R.E."/>
            <person name="Jurelevicius D."/>
            <person name="Seldin L."/>
        </authorList>
    </citation>
    <scope>NUCLEOTIDE SEQUENCE [LARGE SCALE GENOMIC DNA]</scope>
    <source>
        <strain evidence="3 4">PP9</strain>
    </source>
</reference>
<dbReference type="RefSeq" id="WP_066789917.1">
    <property type="nucleotide sequence ID" value="NZ_CP014806.1"/>
</dbReference>
<keyword evidence="1" id="KW-0732">Signal</keyword>
<proteinExistence type="predicted"/>
<protein>
    <recommendedName>
        <fullName evidence="2">DUF5105 domain-containing protein</fullName>
    </recommendedName>
</protein>
<dbReference type="Pfam" id="PF17118">
    <property type="entry name" value="DUF5105"/>
    <property type="match status" value="1"/>
</dbReference>
<evidence type="ECO:0000313" key="4">
    <source>
        <dbReference type="Proteomes" id="UP000076021"/>
    </source>
</evidence>
<accession>A0A143HE26</accession>
<gene>
    <name evidence="3" type="ORF">ATY39_11540</name>
</gene>
<name>A0A143HE26_9BACL</name>
<feature type="chain" id="PRO_5007509403" description="DUF5105 domain-containing protein" evidence="1">
    <location>
        <begin position="25"/>
        <end position="190"/>
    </location>
</feature>
<evidence type="ECO:0000259" key="2">
    <source>
        <dbReference type="Pfam" id="PF17118"/>
    </source>
</evidence>
<dbReference type="OrthoDB" id="2422994at2"/>
<organism evidence="3 4">
    <name type="scientific">Rummeliibacillus stabekisii</name>
    <dbReference type="NCBI Taxonomy" id="241244"/>
    <lineage>
        <taxon>Bacteria</taxon>
        <taxon>Bacillati</taxon>
        <taxon>Bacillota</taxon>
        <taxon>Bacilli</taxon>
        <taxon>Bacillales</taxon>
        <taxon>Caryophanaceae</taxon>
        <taxon>Rummeliibacillus</taxon>
    </lineage>
</organism>
<dbReference type="Proteomes" id="UP000076021">
    <property type="component" value="Chromosome"/>
</dbReference>
<dbReference type="AlphaFoldDB" id="A0A143HE26"/>
<evidence type="ECO:0000256" key="1">
    <source>
        <dbReference type="SAM" id="SignalP"/>
    </source>
</evidence>
<reference evidence="4" key="2">
    <citation type="submission" date="2016-03" db="EMBL/GenBank/DDBJ databases">
        <authorList>
            <person name="Ploux O."/>
        </authorList>
    </citation>
    <scope>NUCLEOTIDE SEQUENCE [LARGE SCALE GENOMIC DNA]</scope>
    <source>
        <strain evidence="4">PP9</strain>
    </source>
</reference>
<dbReference type="STRING" id="241244.ATY39_11540"/>
<dbReference type="EMBL" id="CP014806">
    <property type="protein sequence ID" value="AMW99997.1"/>
    <property type="molecule type" value="Genomic_DNA"/>
</dbReference>
<feature type="signal peptide" evidence="1">
    <location>
        <begin position="1"/>
        <end position="24"/>
    </location>
</feature>
<feature type="domain" description="DUF5105" evidence="2">
    <location>
        <begin position="27"/>
        <end position="171"/>
    </location>
</feature>
<evidence type="ECO:0000313" key="3">
    <source>
        <dbReference type="EMBL" id="AMW99997.1"/>
    </source>
</evidence>
<dbReference type="KEGG" id="rst:ATY39_11540"/>